<keyword evidence="1" id="KW-0175">Coiled coil</keyword>
<dbReference type="AlphaFoldDB" id="A0A7M1QXQ4"/>
<keyword evidence="2" id="KW-1133">Transmembrane helix</keyword>
<accession>A0A7M1QXQ4</accession>
<keyword evidence="2" id="KW-0812">Transmembrane</keyword>
<feature type="coiled-coil region" evidence="1">
    <location>
        <begin position="29"/>
        <end position="74"/>
    </location>
</feature>
<feature type="transmembrane region" description="Helical" evidence="2">
    <location>
        <begin position="6"/>
        <end position="24"/>
    </location>
</feature>
<sequence length="184" mass="20014">MDVASWISAGAAVVSILGGAFAYYQANLSKKAKTEAVEERERAQRAEQRAIEAAATAENQLKAAQQQVHVLEQHLPAIATAVEKSGTDLQHSLTTGATYQPRIEWITGSQYAIVNPTATTLRIENILNKDAFVRLDLQVPFEVPPSSQATILALGAWQQPLPDNLILDEVGCDEPLYLALPPKR</sequence>
<evidence type="ECO:0000313" key="3">
    <source>
        <dbReference type="EMBL" id="QOR46882.1"/>
    </source>
</evidence>
<keyword evidence="2" id="KW-0472">Membrane</keyword>
<evidence type="ECO:0000256" key="1">
    <source>
        <dbReference type="SAM" id="Coils"/>
    </source>
</evidence>
<reference evidence="3 4" key="1">
    <citation type="submission" date="2020-10" db="EMBL/GenBank/DDBJ databases">
        <title>Trueperella pecoris sp. nov. isolated from bovine and porcine specimens.</title>
        <authorList>
            <person name="Schoenecker L."/>
            <person name="Schnydrig P."/>
            <person name="Brodard I."/>
            <person name="Thomann A."/>
            <person name="Hemphill A."/>
            <person name="Rodriguez-Campos S."/>
            <person name="Perreten V."/>
            <person name="Jores J."/>
            <person name="Kittl S."/>
        </authorList>
    </citation>
    <scope>NUCLEOTIDE SEQUENCE [LARGE SCALE GENOMIC DNA]</scope>
    <source>
        <strain evidence="3 4">19OD0592</strain>
    </source>
</reference>
<gene>
    <name evidence="3" type="ORF">INS90_06165</name>
</gene>
<organism evidence="3 4">
    <name type="scientific">Trueperella pecoris</name>
    <dbReference type="NCBI Taxonomy" id="2733571"/>
    <lineage>
        <taxon>Bacteria</taxon>
        <taxon>Bacillati</taxon>
        <taxon>Actinomycetota</taxon>
        <taxon>Actinomycetes</taxon>
        <taxon>Actinomycetales</taxon>
        <taxon>Actinomycetaceae</taxon>
        <taxon>Trueperella</taxon>
    </lineage>
</organism>
<name>A0A7M1QXQ4_9ACTO</name>
<evidence type="ECO:0000313" key="4">
    <source>
        <dbReference type="Proteomes" id="UP000594961"/>
    </source>
</evidence>
<proteinExistence type="predicted"/>
<dbReference type="RefSeq" id="WP_197551988.1">
    <property type="nucleotide sequence ID" value="NZ_CP063212.1"/>
</dbReference>
<dbReference type="EMBL" id="CP063212">
    <property type="protein sequence ID" value="QOR46882.1"/>
    <property type="molecule type" value="Genomic_DNA"/>
</dbReference>
<dbReference type="Proteomes" id="UP000594961">
    <property type="component" value="Chromosome"/>
</dbReference>
<evidence type="ECO:0000256" key="2">
    <source>
        <dbReference type="SAM" id="Phobius"/>
    </source>
</evidence>
<protein>
    <submittedName>
        <fullName evidence="3">Uncharacterized protein</fullName>
    </submittedName>
</protein>